<protein>
    <submittedName>
        <fullName evidence="1">Uncharacterized protein</fullName>
    </submittedName>
</protein>
<dbReference type="Proteomes" id="UP001150266">
    <property type="component" value="Unassembled WGS sequence"/>
</dbReference>
<sequence length="295" mass="33765">MPMDIFLEYLIDSTSSMPIYLDENIFAELEDSWRWRHMMPGFFTDDVEDELVMNWIKDTLAESDVLGVEDFEFNERLALALKSEDFLVHAVNVNRRCGSQDLPRNALFGLEYALRSGKLGDPEDFLDTNILPCLDAVSILYNDWTVLKERRTARKYKPNRHSQKTLMPLSNVTNNVRSPACLLPVLKHSTSTFNLQSAKRRVPLAENLAIFKKRKRGPSFSGSRSVLKATSSKQTCTAKNTKDCYVDKEAVDRIAGPTYPATEESEIRRLIKILEETVEHVEDLELVETTLHFQA</sequence>
<comment type="caution">
    <text evidence="1">The sequence shown here is derived from an EMBL/GenBank/DDBJ whole genome shotgun (WGS) entry which is preliminary data.</text>
</comment>
<evidence type="ECO:0000313" key="2">
    <source>
        <dbReference type="Proteomes" id="UP001150266"/>
    </source>
</evidence>
<accession>A0A9W9ABY5</accession>
<gene>
    <name evidence="1" type="ORF">J3R30DRAFT_3404457</name>
</gene>
<keyword evidence="2" id="KW-1185">Reference proteome</keyword>
<reference evidence="1" key="1">
    <citation type="submission" date="2022-08" db="EMBL/GenBank/DDBJ databases">
        <title>A Global Phylogenomic Analysis of the Shiitake Genus Lentinula.</title>
        <authorList>
            <consortium name="DOE Joint Genome Institute"/>
            <person name="Sierra-Patev S."/>
            <person name="Min B."/>
            <person name="Naranjo-Ortiz M."/>
            <person name="Looney B."/>
            <person name="Konkel Z."/>
            <person name="Slot J.C."/>
            <person name="Sakamoto Y."/>
            <person name="Steenwyk J.L."/>
            <person name="Rokas A."/>
            <person name="Carro J."/>
            <person name="Camarero S."/>
            <person name="Ferreira P."/>
            <person name="Molpeceres G."/>
            <person name="Ruiz-Duenas F.J."/>
            <person name="Serrano A."/>
            <person name="Henrissat B."/>
            <person name="Drula E."/>
            <person name="Hughes K.W."/>
            <person name="Mata J.L."/>
            <person name="Ishikawa N.K."/>
            <person name="Vargas-Isla R."/>
            <person name="Ushijima S."/>
            <person name="Smith C.A."/>
            <person name="Ahrendt S."/>
            <person name="Andreopoulos W."/>
            <person name="He G."/>
            <person name="Labutti K."/>
            <person name="Lipzen A."/>
            <person name="Ng V."/>
            <person name="Riley R."/>
            <person name="Sandor L."/>
            <person name="Barry K."/>
            <person name="Martinez A.T."/>
            <person name="Xiao Y."/>
            <person name="Gibbons J.G."/>
            <person name="Terashima K."/>
            <person name="Grigoriev I.V."/>
            <person name="Hibbett D.S."/>
        </authorList>
    </citation>
    <scope>NUCLEOTIDE SEQUENCE</scope>
    <source>
        <strain evidence="1">JLM2183</strain>
    </source>
</reference>
<proteinExistence type="predicted"/>
<dbReference type="EMBL" id="JAOTPV010000009">
    <property type="protein sequence ID" value="KAJ4478409.1"/>
    <property type="molecule type" value="Genomic_DNA"/>
</dbReference>
<dbReference type="OrthoDB" id="3058235at2759"/>
<organism evidence="1 2">
    <name type="scientific">Lentinula aciculospora</name>
    <dbReference type="NCBI Taxonomy" id="153920"/>
    <lineage>
        <taxon>Eukaryota</taxon>
        <taxon>Fungi</taxon>
        <taxon>Dikarya</taxon>
        <taxon>Basidiomycota</taxon>
        <taxon>Agaricomycotina</taxon>
        <taxon>Agaricomycetes</taxon>
        <taxon>Agaricomycetidae</taxon>
        <taxon>Agaricales</taxon>
        <taxon>Marasmiineae</taxon>
        <taxon>Omphalotaceae</taxon>
        <taxon>Lentinula</taxon>
    </lineage>
</organism>
<dbReference type="AlphaFoldDB" id="A0A9W9ABY5"/>
<evidence type="ECO:0000313" key="1">
    <source>
        <dbReference type="EMBL" id="KAJ4478409.1"/>
    </source>
</evidence>
<name>A0A9W9ABY5_9AGAR</name>